<keyword evidence="1" id="KW-0472">Membrane</keyword>
<comment type="caution">
    <text evidence="2">The sequence shown here is derived from an EMBL/GenBank/DDBJ whole genome shotgun (WGS) entry which is preliminary data.</text>
</comment>
<evidence type="ECO:0000313" key="5">
    <source>
        <dbReference type="Proteomes" id="UP000663862"/>
    </source>
</evidence>
<dbReference type="AlphaFoldDB" id="A0A820EG91"/>
<keyword evidence="1" id="KW-1133">Transmembrane helix</keyword>
<accession>A0A820EG91</accession>
<gene>
    <name evidence="3" type="ORF">HFQ381_LOCUS21353</name>
    <name evidence="4" type="ORF">QYT958_LOCUS10353</name>
    <name evidence="2" type="ORF">TSG867_LOCUS2762</name>
</gene>
<feature type="transmembrane region" description="Helical" evidence="1">
    <location>
        <begin position="220"/>
        <end position="246"/>
    </location>
</feature>
<dbReference type="Proteomes" id="UP000663848">
    <property type="component" value="Unassembled WGS sequence"/>
</dbReference>
<protein>
    <submittedName>
        <fullName evidence="2">Uncharacterized protein</fullName>
    </submittedName>
</protein>
<dbReference type="Gene3D" id="2.60.120.260">
    <property type="entry name" value="Galactose-binding domain-like"/>
    <property type="match status" value="1"/>
</dbReference>
<name>A0A820EG91_9BILA</name>
<proteinExistence type="predicted"/>
<organism evidence="2 5">
    <name type="scientific">Rotaria socialis</name>
    <dbReference type="NCBI Taxonomy" id="392032"/>
    <lineage>
        <taxon>Eukaryota</taxon>
        <taxon>Metazoa</taxon>
        <taxon>Spiralia</taxon>
        <taxon>Gnathifera</taxon>
        <taxon>Rotifera</taxon>
        <taxon>Eurotatoria</taxon>
        <taxon>Bdelloidea</taxon>
        <taxon>Philodinida</taxon>
        <taxon>Philodinidae</taxon>
        <taxon>Rotaria</taxon>
    </lineage>
</organism>
<dbReference type="Proteomes" id="UP000663862">
    <property type="component" value="Unassembled WGS sequence"/>
</dbReference>
<evidence type="ECO:0000313" key="4">
    <source>
        <dbReference type="EMBL" id="CAF4582439.1"/>
    </source>
</evidence>
<reference evidence="2" key="1">
    <citation type="submission" date="2021-02" db="EMBL/GenBank/DDBJ databases">
        <authorList>
            <person name="Nowell W R."/>
        </authorList>
    </citation>
    <scope>NUCLEOTIDE SEQUENCE</scope>
</reference>
<sequence length="432" mass="48809">MKNLLNGKAWANRSQQALRNPTMPSIEFQTRLTKTVDHFGHVSVQPIKLSSQAPPKHHDEYTVVDKVKETQTGRWVLQVIEGREVNRKPSVAHNNFWYADTKQESNKKHRFQSRKFSRVEPIEQSSSQFVHTKLHKTRKKYSKNQNVNRLPNETIINPASIHNGRPTPLSRFSSATQIHDIESLETSVASPRAKSISGSGDCSTEEFRDSDKNTWMSKRILIIITIISILLVIGIFVALFVTIFVVHSGSTDSTNSSGKSLELKLISIPLSSENRTLCSMEMFNITDPLCTGQASYNFFSCYQMATSTSYTIRFTFQHDTESGHWYFDDISAIQNNSVQLITNGGFEANLTEWILNISLNSTPNTYVDTTTGLAHTGDGYLYGASKYYPTYVQQIFNVVQNEYIEIGFWWKYDQGSNLGSTCTAIGQLIPSL</sequence>
<dbReference type="EMBL" id="CAJOBQ010000076">
    <property type="protein sequence ID" value="CAF4245744.1"/>
    <property type="molecule type" value="Genomic_DNA"/>
</dbReference>
<evidence type="ECO:0000313" key="3">
    <source>
        <dbReference type="EMBL" id="CAF4418075.1"/>
    </source>
</evidence>
<keyword evidence="1" id="KW-0812">Transmembrane</keyword>
<evidence type="ECO:0000313" key="2">
    <source>
        <dbReference type="EMBL" id="CAF4245744.1"/>
    </source>
</evidence>
<dbReference type="Proteomes" id="UP000663851">
    <property type="component" value="Unassembled WGS sequence"/>
</dbReference>
<dbReference type="EMBL" id="CAJOBR010001145">
    <property type="protein sequence ID" value="CAF4582439.1"/>
    <property type="molecule type" value="Genomic_DNA"/>
</dbReference>
<dbReference type="EMBL" id="CAJOBO010001905">
    <property type="protein sequence ID" value="CAF4418075.1"/>
    <property type="molecule type" value="Genomic_DNA"/>
</dbReference>
<evidence type="ECO:0000256" key="1">
    <source>
        <dbReference type="SAM" id="Phobius"/>
    </source>
</evidence>